<comment type="caution">
    <text evidence="7">The sequence shown here is derived from an EMBL/GenBank/DDBJ whole genome shotgun (WGS) entry which is preliminary data.</text>
</comment>
<name>A0ABU2H0J0_9ACTN</name>
<dbReference type="PROSITE" id="PS00629">
    <property type="entry name" value="IMP_1"/>
    <property type="match status" value="1"/>
</dbReference>
<dbReference type="RefSeq" id="WP_310910333.1">
    <property type="nucleotide sequence ID" value="NZ_JAVLVT010000001.1"/>
</dbReference>
<evidence type="ECO:0000313" key="7">
    <source>
        <dbReference type="EMBL" id="MDS1268822.1"/>
    </source>
</evidence>
<keyword evidence="3 6" id="KW-0479">Metal-binding</keyword>
<evidence type="ECO:0000256" key="6">
    <source>
        <dbReference type="RuleBase" id="RU364068"/>
    </source>
</evidence>
<keyword evidence="4 6" id="KW-0378">Hydrolase</keyword>
<dbReference type="Pfam" id="PF00459">
    <property type="entry name" value="Inositol_P"/>
    <property type="match status" value="1"/>
</dbReference>
<organism evidence="7 8">
    <name type="scientific">Lipingzhangella rawalii</name>
    <dbReference type="NCBI Taxonomy" id="2055835"/>
    <lineage>
        <taxon>Bacteria</taxon>
        <taxon>Bacillati</taxon>
        <taxon>Actinomycetota</taxon>
        <taxon>Actinomycetes</taxon>
        <taxon>Streptosporangiales</taxon>
        <taxon>Nocardiopsidaceae</taxon>
        <taxon>Lipingzhangella</taxon>
    </lineage>
</organism>
<evidence type="ECO:0000256" key="4">
    <source>
        <dbReference type="ARBA" id="ARBA00022801"/>
    </source>
</evidence>
<evidence type="ECO:0000313" key="8">
    <source>
        <dbReference type="Proteomes" id="UP001250214"/>
    </source>
</evidence>
<dbReference type="CDD" id="cd01639">
    <property type="entry name" value="IMPase"/>
    <property type="match status" value="1"/>
</dbReference>
<dbReference type="PANTHER" id="PTHR20854">
    <property type="entry name" value="INOSITOL MONOPHOSPHATASE"/>
    <property type="match status" value="1"/>
</dbReference>
<dbReference type="EMBL" id="JAVLVT010000001">
    <property type="protein sequence ID" value="MDS1268822.1"/>
    <property type="molecule type" value="Genomic_DNA"/>
</dbReference>
<dbReference type="PANTHER" id="PTHR20854:SF4">
    <property type="entry name" value="INOSITOL-1-MONOPHOSPHATASE-RELATED"/>
    <property type="match status" value="1"/>
</dbReference>
<evidence type="ECO:0000256" key="2">
    <source>
        <dbReference type="ARBA" id="ARBA00001946"/>
    </source>
</evidence>
<protein>
    <recommendedName>
        <fullName evidence="6">Inositol-1-monophosphatase</fullName>
        <ecNumber evidence="6">3.1.3.25</ecNumber>
    </recommendedName>
</protein>
<dbReference type="Gene3D" id="3.30.540.10">
    <property type="entry name" value="Fructose-1,6-Bisphosphatase, subunit A, domain 1"/>
    <property type="match status" value="1"/>
</dbReference>
<dbReference type="Proteomes" id="UP001250214">
    <property type="component" value="Unassembled WGS sequence"/>
</dbReference>
<accession>A0ABU2H0J0</accession>
<dbReference type="InterPro" id="IPR000760">
    <property type="entry name" value="Inositol_monophosphatase-like"/>
</dbReference>
<reference evidence="8" key="1">
    <citation type="submission" date="2023-07" db="EMBL/GenBank/DDBJ databases">
        <title>Novel species in the genus Lipingzhangella isolated from Sambhar Salt Lake.</title>
        <authorList>
            <person name="Jiya N."/>
            <person name="Kajale S."/>
            <person name="Sharma A."/>
        </authorList>
    </citation>
    <scope>NUCLEOTIDE SEQUENCE [LARGE SCALE GENOMIC DNA]</scope>
    <source>
        <strain evidence="8">LS1_29</strain>
    </source>
</reference>
<dbReference type="EC" id="3.1.3.25" evidence="6"/>
<keyword evidence="8" id="KW-1185">Reference proteome</keyword>
<dbReference type="GO" id="GO:0016787">
    <property type="term" value="F:hydrolase activity"/>
    <property type="evidence" value="ECO:0007669"/>
    <property type="project" value="UniProtKB-KW"/>
</dbReference>
<keyword evidence="5 6" id="KW-0460">Magnesium</keyword>
<comment type="cofactor">
    <cofactor evidence="2 6">
        <name>Mg(2+)</name>
        <dbReference type="ChEBI" id="CHEBI:18420"/>
    </cofactor>
</comment>
<dbReference type="PRINTS" id="PR00377">
    <property type="entry name" value="IMPHPHTASES"/>
</dbReference>
<evidence type="ECO:0000256" key="5">
    <source>
        <dbReference type="ARBA" id="ARBA00022842"/>
    </source>
</evidence>
<dbReference type="Gene3D" id="3.40.190.80">
    <property type="match status" value="1"/>
</dbReference>
<gene>
    <name evidence="7" type="ORF">RIF23_00780</name>
</gene>
<sequence>MSIETGYTNGPGAGDSSPAALVDLAQRIALEAGEIAAAGQSRVRVLDTKSSPTDVVTEMDQASERHIRDRIVGLRPTDAVLGEEDGDSRGSSGVRWIVDPIDGTVNYLYGRPDWAVSIAVEDRGTVVAGVVAAPALGRTYTAIRGGGAWDGQRRLRRDAPPELDTALVATGFGYAAQRRQRQAEILRGLLPRVRDIRRAGSSALDICAVAAGEADAYYEHGLSPWDWSAAALVATEAKVHVREPTEREPTGVQPDGRATDLLVAAPEPLCSSLDILVGQCDPGMGTVGRITAPS</sequence>
<evidence type="ECO:0000256" key="1">
    <source>
        <dbReference type="ARBA" id="ARBA00001033"/>
    </source>
</evidence>
<dbReference type="InterPro" id="IPR020583">
    <property type="entry name" value="Inositol_monoP_metal-BS"/>
</dbReference>
<dbReference type="SUPFAM" id="SSF56655">
    <property type="entry name" value="Carbohydrate phosphatase"/>
    <property type="match status" value="1"/>
</dbReference>
<evidence type="ECO:0000256" key="3">
    <source>
        <dbReference type="ARBA" id="ARBA00022723"/>
    </source>
</evidence>
<proteinExistence type="inferred from homology"/>
<dbReference type="InterPro" id="IPR033942">
    <property type="entry name" value="IMPase"/>
</dbReference>
<comment type="similarity">
    <text evidence="6">Belongs to the inositol monophosphatase superfamily.</text>
</comment>
<comment type="catalytic activity">
    <reaction evidence="1 6">
        <text>a myo-inositol phosphate + H2O = myo-inositol + phosphate</text>
        <dbReference type="Rhea" id="RHEA:24056"/>
        <dbReference type="ChEBI" id="CHEBI:15377"/>
        <dbReference type="ChEBI" id="CHEBI:17268"/>
        <dbReference type="ChEBI" id="CHEBI:43474"/>
        <dbReference type="ChEBI" id="CHEBI:84139"/>
        <dbReference type="EC" id="3.1.3.25"/>
    </reaction>
</comment>